<proteinExistence type="predicted"/>
<gene>
    <name evidence="1" type="ORF">EYE42_05820</name>
</gene>
<dbReference type="EMBL" id="SISK01000003">
    <property type="protein sequence ID" value="TBN41917.1"/>
    <property type="molecule type" value="Genomic_DNA"/>
</dbReference>
<organism evidence="1 2">
    <name type="scientific">Paracoccus subflavus</name>
    <dbReference type="NCBI Taxonomy" id="2528244"/>
    <lineage>
        <taxon>Bacteria</taxon>
        <taxon>Pseudomonadati</taxon>
        <taxon>Pseudomonadota</taxon>
        <taxon>Alphaproteobacteria</taxon>
        <taxon>Rhodobacterales</taxon>
        <taxon>Paracoccaceae</taxon>
        <taxon>Paracoccus</taxon>
    </lineage>
</organism>
<accession>A0A4Q9G8T3</accession>
<reference evidence="1 2" key="1">
    <citation type="submission" date="2019-02" db="EMBL/GenBank/DDBJ databases">
        <title>Paracoccus subflavus sp. nov., isolated from marine sediment of the Pacific Ocean.</title>
        <authorList>
            <person name="Zhang G."/>
        </authorList>
    </citation>
    <scope>NUCLEOTIDE SEQUENCE [LARGE SCALE GENOMIC DNA]</scope>
    <source>
        <strain evidence="1 2">GY0581</strain>
    </source>
</reference>
<dbReference type="PROSITE" id="PS51257">
    <property type="entry name" value="PROKAR_LIPOPROTEIN"/>
    <property type="match status" value="1"/>
</dbReference>
<protein>
    <submittedName>
        <fullName evidence="1">Uncharacterized protein</fullName>
    </submittedName>
</protein>
<evidence type="ECO:0000313" key="2">
    <source>
        <dbReference type="Proteomes" id="UP000293520"/>
    </source>
</evidence>
<dbReference type="OrthoDB" id="7778589at2"/>
<dbReference type="AlphaFoldDB" id="A0A4Q9G8T3"/>
<sequence>MTPSRPRISGLASRPMHGRLLMIVTAGAILSGCVQPMPVVQPAPAAAPVPSVSTVPPRPVPVVPPVAPPPAPPAPSGPTEARSGLHQAAVISITGDADSRFTLLFRPALTDPGRIAAAPAQLCRQAGRDLADSRSNTPGAGSAMPGVQMMIVTCTAA</sequence>
<evidence type="ECO:0000313" key="1">
    <source>
        <dbReference type="EMBL" id="TBN41917.1"/>
    </source>
</evidence>
<comment type="caution">
    <text evidence="1">The sequence shown here is derived from an EMBL/GenBank/DDBJ whole genome shotgun (WGS) entry which is preliminary data.</text>
</comment>
<dbReference type="Proteomes" id="UP000293520">
    <property type="component" value="Unassembled WGS sequence"/>
</dbReference>
<keyword evidence="2" id="KW-1185">Reference proteome</keyword>
<name>A0A4Q9G8T3_9RHOB</name>